<organism evidence="5 6">
    <name type="scientific">Magallana gigas</name>
    <name type="common">Pacific oyster</name>
    <name type="synonym">Crassostrea gigas</name>
    <dbReference type="NCBI Taxonomy" id="29159"/>
    <lineage>
        <taxon>Eukaryota</taxon>
        <taxon>Metazoa</taxon>
        <taxon>Spiralia</taxon>
        <taxon>Lophotrochozoa</taxon>
        <taxon>Mollusca</taxon>
        <taxon>Bivalvia</taxon>
        <taxon>Autobranchia</taxon>
        <taxon>Pteriomorphia</taxon>
        <taxon>Ostreida</taxon>
        <taxon>Ostreoidea</taxon>
        <taxon>Ostreidae</taxon>
        <taxon>Magallana</taxon>
    </lineage>
</organism>
<dbReference type="InterPro" id="IPR013806">
    <property type="entry name" value="Kringle-like"/>
</dbReference>
<dbReference type="Pfam" id="PF00051">
    <property type="entry name" value="Kringle"/>
    <property type="match status" value="1"/>
</dbReference>
<dbReference type="InterPro" id="IPR038178">
    <property type="entry name" value="Kringle_sf"/>
</dbReference>
<comment type="caution">
    <text evidence="3">Lacks conserved residue(s) required for the propagation of feature annotation.</text>
</comment>
<dbReference type="PANTHER" id="PTHR24261:SF7">
    <property type="entry name" value="KRINGLE DOMAIN-CONTAINING PROTEIN"/>
    <property type="match status" value="1"/>
</dbReference>
<evidence type="ECO:0000313" key="5">
    <source>
        <dbReference type="EnsemblMetazoa" id="G8843.1:cds"/>
    </source>
</evidence>
<dbReference type="EnsemblMetazoa" id="G8843.1">
    <property type="protein sequence ID" value="G8843.1:cds"/>
    <property type="gene ID" value="G8843"/>
</dbReference>
<dbReference type="PROSITE" id="PS50070">
    <property type="entry name" value="KRINGLE_2"/>
    <property type="match status" value="1"/>
</dbReference>
<keyword evidence="1 3" id="KW-0420">Kringle</keyword>
<dbReference type="PANTHER" id="PTHR24261">
    <property type="entry name" value="PLASMINOGEN-RELATED"/>
    <property type="match status" value="1"/>
</dbReference>
<dbReference type="SUPFAM" id="SSF57440">
    <property type="entry name" value="Kringle-like"/>
    <property type="match status" value="1"/>
</dbReference>
<evidence type="ECO:0000256" key="2">
    <source>
        <dbReference type="ARBA" id="ARBA00023157"/>
    </source>
</evidence>
<protein>
    <recommendedName>
        <fullName evidence="4">Kringle domain-containing protein</fullName>
    </recommendedName>
</protein>
<dbReference type="AlphaFoldDB" id="A0A8W8P0P7"/>
<dbReference type="GO" id="GO:0004175">
    <property type="term" value="F:endopeptidase activity"/>
    <property type="evidence" value="ECO:0007669"/>
    <property type="project" value="TreeGrafter"/>
</dbReference>
<dbReference type="GO" id="GO:0005102">
    <property type="term" value="F:signaling receptor binding"/>
    <property type="evidence" value="ECO:0007669"/>
    <property type="project" value="TreeGrafter"/>
</dbReference>
<dbReference type="PROSITE" id="PS00021">
    <property type="entry name" value="KRINGLE_1"/>
    <property type="match status" value="1"/>
</dbReference>
<dbReference type="GO" id="GO:0005615">
    <property type="term" value="C:extracellular space"/>
    <property type="evidence" value="ECO:0007669"/>
    <property type="project" value="TreeGrafter"/>
</dbReference>
<dbReference type="SMART" id="SM00130">
    <property type="entry name" value="KR"/>
    <property type="match status" value="1"/>
</dbReference>
<name>A0A8W8P0P7_MAGGI</name>
<dbReference type="CDD" id="cd00108">
    <property type="entry name" value="KR"/>
    <property type="match status" value="1"/>
</dbReference>
<dbReference type="PRINTS" id="PR00018">
    <property type="entry name" value="KRINGLE"/>
</dbReference>
<dbReference type="Proteomes" id="UP000005408">
    <property type="component" value="Unassembled WGS sequence"/>
</dbReference>
<feature type="domain" description="Kringle" evidence="4">
    <location>
        <begin position="77"/>
        <end position="143"/>
    </location>
</feature>
<sequence>MSILDPIDTKPADSLVRCAMFCGFGCKTFSFNHDAGLCLTYNTCHILNKTVTKMGWQLYNSLSYRLGEEECKRSSLGYEYTGKVSVTESNRTCQAWNSQTPHEHKDFTNLPENYCRNPDGEPAPWCYTEDPKKRWEICNIPYCGKHLTVSASCINNWFSVSSMLKSI</sequence>
<keyword evidence="6" id="KW-1185">Reference proteome</keyword>
<evidence type="ECO:0000256" key="1">
    <source>
        <dbReference type="ARBA" id="ARBA00022572"/>
    </source>
</evidence>
<dbReference type="InterPro" id="IPR050759">
    <property type="entry name" value="Serine_protease_kringle"/>
</dbReference>
<dbReference type="InterPro" id="IPR000001">
    <property type="entry name" value="Kringle"/>
</dbReference>
<accession>A0A8W8P0P7</accession>
<keyword evidence="2 3" id="KW-1015">Disulfide bond</keyword>
<evidence type="ECO:0000313" key="6">
    <source>
        <dbReference type="Proteomes" id="UP000005408"/>
    </source>
</evidence>
<evidence type="ECO:0000259" key="4">
    <source>
        <dbReference type="PROSITE" id="PS50070"/>
    </source>
</evidence>
<dbReference type="InterPro" id="IPR018056">
    <property type="entry name" value="Kringle_CS"/>
</dbReference>
<evidence type="ECO:0000256" key="3">
    <source>
        <dbReference type="PROSITE-ProRule" id="PRU00121"/>
    </source>
</evidence>
<feature type="disulfide bond" evidence="3">
    <location>
        <begin position="115"/>
        <end position="138"/>
    </location>
</feature>
<dbReference type="Gene3D" id="2.40.20.10">
    <property type="entry name" value="Plasminogen Kringle 4"/>
    <property type="match status" value="1"/>
</dbReference>
<proteinExistence type="predicted"/>
<reference evidence="5" key="1">
    <citation type="submission" date="2022-08" db="UniProtKB">
        <authorList>
            <consortium name="EnsemblMetazoa"/>
        </authorList>
    </citation>
    <scope>IDENTIFICATION</scope>
    <source>
        <strain evidence="5">05x7-T-G4-1.051#20</strain>
    </source>
</reference>